<dbReference type="Proteomes" id="UP000199302">
    <property type="component" value="Unassembled WGS sequence"/>
</dbReference>
<reference evidence="1 2" key="1">
    <citation type="submission" date="2016-10" db="EMBL/GenBank/DDBJ databases">
        <authorList>
            <person name="de Groot N.N."/>
        </authorList>
    </citation>
    <scope>NUCLEOTIDE SEQUENCE [LARGE SCALE GENOMIC DNA]</scope>
    <source>
        <strain evidence="2">KMM 9023,NRIC 0796,JCM 17311,KCTC 23692</strain>
    </source>
</reference>
<gene>
    <name evidence="1" type="ORF">SAMN04515673_103183</name>
</gene>
<proteinExistence type="predicted"/>
<dbReference type="EMBL" id="FOYI01000003">
    <property type="protein sequence ID" value="SFR04481.1"/>
    <property type="molecule type" value="Genomic_DNA"/>
</dbReference>
<evidence type="ECO:0000313" key="1">
    <source>
        <dbReference type="EMBL" id="SFR04481.1"/>
    </source>
</evidence>
<name>A0A1I6DGH2_9RHOB</name>
<dbReference type="STRING" id="871652.SAMN04515673_103183"/>
<dbReference type="AlphaFoldDB" id="A0A1I6DGH2"/>
<sequence length="115" mass="12272">MRVVMALLFVLPQAGNADAFSCRFETECFESEACAETSFELSLSTEITGDAELVTDAETVGGIASRAPETTLFFNGNNENGSHLLTISHGAARYSVQYYAGPMVITYLGACEEAA</sequence>
<evidence type="ECO:0000313" key="2">
    <source>
        <dbReference type="Proteomes" id="UP000199302"/>
    </source>
</evidence>
<organism evidence="1 2">
    <name type="scientific">Poseidonocella sedimentorum</name>
    <dbReference type="NCBI Taxonomy" id="871652"/>
    <lineage>
        <taxon>Bacteria</taxon>
        <taxon>Pseudomonadati</taxon>
        <taxon>Pseudomonadota</taxon>
        <taxon>Alphaproteobacteria</taxon>
        <taxon>Rhodobacterales</taxon>
        <taxon>Roseobacteraceae</taxon>
        <taxon>Poseidonocella</taxon>
    </lineage>
</organism>
<accession>A0A1I6DGH2</accession>
<protein>
    <submittedName>
        <fullName evidence="1">Uncharacterized protein</fullName>
    </submittedName>
</protein>
<keyword evidence="2" id="KW-1185">Reference proteome</keyword>